<feature type="compositionally biased region" description="Polar residues" evidence="1">
    <location>
        <begin position="74"/>
        <end position="83"/>
    </location>
</feature>
<reference evidence="3" key="1">
    <citation type="journal article" date="2014" name="Science">
        <title>Ancient hybridizations among the ancestral genomes of bread wheat.</title>
        <authorList>
            <consortium name="International Wheat Genome Sequencing Consortium,"/>
            <person name="Marcussen T."/>
            <person name="Sandve S.R."/>
            <person name="Heier L."/>
            <person name="Spannagl M."/>
            <person name="Pfeifer M."/>
            <person name="Jakobsen K.S."/>
            <person name="Wulff B.B."/>
            <person name="Steuernagel B."/>
            <person name="Mayer K.F."/>
            <person name="Olsen O.A."/>
        </authorList>
    </citation>
    <scope>NUCLEOTIDE SEQUENCE [LARGE SCALE GENOMIC DNA]</scope>
    <source>
        <strain evidence="3">cv. AL8/78</strain>
    </source>
</reference>
<organism evidence="2 3">
    <name type="scientific">Aegilops tauschii subsp. strangulata</name>
    <name type="common">Goatgrass</name>
    <dbReference type="NCBI Taxonomy" id="200361"/>
    <lineage>
        <taxon>Eukaryota</taxon>
        <taxon>Viridiplantae</taxon>
        <taxon>Streptophyta</taxon>
        <taxon>Embryophyta</taxon>
        <taxon>Tracheophyta</taxon>
        <taxon>Spermatophyta</taxon>
        <taxon>Magnoliopsida</taxon>
        <taxon>Liliopsida</taxon>
        <taxon>Poales</taxon>
        <taxon>Poaceae</taxon>
        <taxon>BOP clade</taxon>
        <taxon>Pooideae</taxon>
        <taxon>Triticodae</taxon>
        <taxon>Triticeae</taxon>
        <taxon>Triticinae</taxon>
        <taxon>Aegilops</taxon>
    </lineage>
</organism>
<evidence type="ECO:0000313" key="3">
    <source>
        <dbReference type="Proteomes" id="UP000015105"/>
    </source>
</evidence>
<reference evidence="2" key="4">
    <citation type="submission" date="2019-03" db="UniProtKB">
        <authorList>
            <consortium name="EnsemblPlants"/>
        </authorList>
    </citation>
    <scope>IDENTIFICATION</scope>
</reference>
<feature type="region of interest" description="Disordered" evidence="1">
    <location>
        <begin position="1"/>
        <end position="21"/>
    </location>
</feature>
<sequence>MASTTGEVRRAPLRTYISPPTTVPVKHASRLQALLAGGSPRAIFAQPVLPLITGEEPPFPPPFSPISVNPIQSPPQQNKSSRPPTEESGSKKRDQ</sequence>
<dbReference type="Proteomes" id="UP000015105">
    <property type="component" value="Chromosome 6D"/>
</dbReference>
<feature type="region of interest" description="Disordered" evidence="1">
    <location>
        <begin position="52"/>
        <end position="95"/>
    </location>
</feature>
<reference evidence="3" key="2">
    <citation type="journal article" date="2017" name="Nat. Plants">
        <title>The Aegilops tauschii genome reveals multiple impacts of transposons.</title>
        <authorList>
            <person name="Zhao G."/>
            <person name="Zou C."/>
            <person name="Li K."/>
            <person name="Wang K."/>
            <person name="Li T."/>
            <person name="Gao L."/>
            <person name="Zhang X."/>
            <person name="Wang H."/>
            <person name="Yang Z."/>
            <person name="Liu X."/>
            <person name="Jiang W."/>
            <person name="Mao L."/>
            <person name="Kong X."/>
            <person name="Jiao Y."/>
            <person name="Jia J."/>
        </authorList>
    </citation>
    <scope>NUCLEOTIDE SEQUENCE [LARGE SCALE GENOMIC DNA]</scope>
    <source>
        <strain evidence="3">cv. AL8/78</strain>
    </source>
</reference>
<protein>
    <submittedName>
        <fullName evidence="2">Uncharacterized protein</fullName>
    </submittedName>
</protein>
<feature type="compositionally biased region" description="Basic and acidic residues" evidence="1">
    <location>
        <begin position="84"/>
        <end position="95"/>
    </location>
</feature>
<reference evidence="2" key="5">
    <citation type="journal article" date="2021" name="G3 (Bethesda)">
        <title>Aegilops tauschii genome assembly Aet v5.0 features greater sequence contiguity and improved annotation.</title>
        <authorList>
            <person name="Wang L."/>
            <person name="Zhu T."/>
            <person name="Rodriguez J.C."/>
            <person name="Deal K.R."/>
            <person name="Dubcovsky J."/>
            <person name="McGuire P.E."/>
            <person name="Lux T."/>
            <person name="Spannagl M."/>
            <person name="Mayer K.F.X."/>
            <person name="Baldrich P."/>
            <person name="Meyers B.C."/>
            <person name="Huo N."/>
            <person name="Gu Y.Q."/>
            <person name="Zhou H."/>
            <person name="Devos K.M."/>
            <person name="Bennetzen J.L."/>
            <person name="Unver T."/>
            <person name="Budak H."/>
            <person name="Gulick P.J."/>
            <person name="Galiba G."/>
            <person name="Kalapos B."/>
            <person name="Nelson D.R."/>
            <person name="Li P."/>
            <person name="You F.M."/>
            <person name="Luo M.C."/>
            <person name="Dvorak J."/>
        </authorList>
    </citation>
    <scope>NUCLEOTIDE SEQUENCE [LARGE SCALE GENOMIC DNA]</scope>
    <source>
        <strain evidence="2">cv. AL8/78</strain>
    </source>
</reference>
<keyword evidence="3" id="KW-1185">Reference proteome</keyword>
<evidence type="ECO:0000313" key="2">
    <source>
        <dbReference type="EnsemblPlants" id="AET6Gv20187500.1"/>
    </source>
</evidence>
<dbReference type="AlphaFoldDB" id="A0A453N200"/>
<name>A0A453N200_AEGTS</name>
<proteinExistence type="predicted"/>
<dbReference type="EnsemblPlants" id="AET6Gv20187500.1">
    <property type="protein sequence ID" value="AET6Gv20187500.1"/>
    <property type="gene ID" value="AET6Gv20187500"/>
</dbReference>
<dbReference type="Gramene" id="AET6Gv20187500.1">
    <property type="protein sequence ID" value="AET6Gv20187500.1"/>
    <property type="gene ID" value="AET6Gv20187500"/>
</dbReference>
<accession>A0A453N200</accession>
<evidence type="ECO:0000256" key="1">
    <source>
        <dbReference type="SAM" id="MobiDB-lite"/>
    </source>
</evidence>
<reference evidence="2" key="3">
    <citation type="journal article" date="2017" name="Nature">
        <title>Genome sequence of the progenitor of the wheat D genome Aegilops tauschii.</title>
        <authorList>
            <person name="Luo M.C."/>
            <person name="Gu Y.Q."/>
            <person name="Puiu D."/>
            <person name="Wang H."/>
            <person name="Twardziok S.O."/>
            <person name="Deal K.R."/>
            <person name="Huo N."/>
            <person name="Zhu T."/>
            <person name="Wang L."/>
            <person name="Wang Y."/>
            <person name="McGuire P.E."/>
            <person name="Liu S."/>
            <person name="Long H."/>
            <person name="Ramasamy R.K."/>
            <person name="Rodriguez J.C."/>
            <person name="Van S.L."/>
            <person name="Yuan L."/>
            <person name="Wang Z."/>
            <person name="Xia Z."/>
            <person name="Xiao L."/>
            <person name="Anderson O.D."/>
            <person name="Ouyang S."/>
            <person name="Liang Y."/>
            <person name="Zimin A.V."/>
            <person name="Pertea G."/>
            <person name="Qi P."/>
            <person name="Bennetzen J.L."/>
            <person name="Dai X."/>
            <person name="Dawson M.W."/>
            <person name="Muller H.G."/>
            <person name="Kugler K."/>
            <person name="Rivarola-Duarte L."/>
            <person name="Spannagl M."/>
            <person name="Mayer K.F.X."/>
            <person name="Lu F.H."/>
            <person name="Bevan M.W."/>
            <person name="Leroy P."/>
            <person name="Li P."/>
            <person name="You F.M."/>
            <person name="Sun Q."/>
            <person name="Liu Z."/>
            <person name="Lyons E."/>
            <person name="Wicker T."/>
            <person name="Salzberg S.L."/>
            <person name="Devos K.M."/>
            <person name="Dvorak J."/>
        </authorList>
    </citation>
    <scope>NUCLEOTIDE SEQUENCE [LARGE SCALE GENOMIC DNA]</scope>
    <source>
        <strain evidence="2">cv. AL8/78</strain>
    </source>
</reference>